<proteinExistence type="predicted"/>
<reference evidence="2 3" key="1">
    <citation type="submission" date="2018-10" db="EMBL/GenBank/DDBJ databases">
        <authorList>
            <person name="Ekblom R."/>
            <person name="Jareborg N."/>
        </authorList>
    </citation>
    <scope>NUCLEOTIDE SEQUENCE [LARGE SCALE GENOMIC DNA]</scope>
    <source>
        <tissue evidence="2">Muscle</tissue>
    </source>
</reference>
<name>A0A9X9LU11_GULGU</name>
<sequence>RLPGGLRRGGGHCRPAERTPEPAGWGASSLGVRIGPVGGRRERCQTTSSFLGRHCGGFWTRGCGRRKSQVECGHTQTTPDGFDFHLLKRESRDFAPPQGHTNP</sequence>
<accession>A0A9X9LU11</accession>
<protein>
    <submittedName>
        <fullName evidence="2">Uncharacterized protein</fullName>
    </submittedName>
</protein>
<dbReference type="AlphaFoldDB" id="A0A9X9LU11"/>
<comment type="caution">
    <text evidence="2">The sequence shown here is derived from an EMBL/GenBank/DDBJ whole genome shotgun (WGS) entry which is preliminary data.</text>
</comment>
<organism evidence="2 3">
    <name type="scientific">Gulo gulo</name>
    <name type="common">Wolverine</name>
    <name type="synonym">Gluton</name>
    <dbReference type="NCBI Taxonomy" id="48420"/>
    <lineage>
        <taxon>Eukaryota</taxon>
        <taxon>Metazoa</taxon>
        <taxon>Chordata</taxon>
        <taxon>Craniata</taxon>
        <taxon>Vertebrata</taxon>
        <taxon>Euteleostomi</taxon>
        <taxon>Mammalia</taxon>
        <taxon>Eutheria</taxon>
        <taxon>Laurasiatheria</taxon>
        <taxon>Carnivora</taxon>
        <taxon>Caniformia</taxon>
        <taxon>Musteloidea</taxon>
        <taxon>Mustelidae</taxon>
        <taxon>Guloninae</taxon>
        <taxon>Gulo</taxon>
    </lineage>
</organism>
<evidence type="ECO:0000313" key="3">
    <source>
        <dbReference type="Proteomes" id="UP000269945"/>
    </source>
</evidence>
<evidence type="ECO:0000313" key="2">
    <source>
        <dbReference type="EMBL" id="VCW91274.1"/>
    </source>
</evidence>
<dbReference type="Proteomes" id="UP000269945">
    <property type="component" value="Unassembled WGS sequence"/>
</dbReference>
<evidence type="ECO:0000256" key="1">
    <source>
        <dbReference type="SAM" id="MobiDB-lite"/>
    </source>
</evidence>
<feature type="non-terminal residue" evidence="2">
    <location>
        <position position="103"/>
    </location>
</feature>
<feature type="region of interest" description="Disordered" evidence="1">
    <location>
        <begin position="1"/>
        <end position="30"/>
    </location>
</feature>
<keyword evidence="3" id="KW-1185">Reference proteome</keyword>
<dbReference type="EMBL" id="CYRY02017576">
    <property type="protein sequence ID" value="VCW91274.1"/>
    <property type="molecule type" value="Genomic_DNA"/>
</dbReference>
<gene>
    <name evidence="2" type="ORF">BN2614_LOCUS1</name>
</gene>